<evidence type="ECO:0000313" key="2">
    <source>
        <dbReference type="Proteomes" id="UP000254209"/>
    </source>
</evidence>
<protein>
    <submittedName>
        <fullName evidence="1">Uncharacterized protein</fullName>
    </submittedName>
</protein>
<sequence length="103" mass="12035">MLEHIYGIVLTLSAVWISEYKVSGSVEPCSAMKHCLFFICFFEAISIHFHHIFVLSDYFSCAFLGNLKWSDSYKTKLKKLRIYHEKDKSKFGAYFAPNCCYQI</sequence>
<gene>
    <name evidence="1" type="ORF">NCTC10283_00780</name>
</gene>
<dbReference type="Proteomes" id="UP000254209">
    <property type="component" value="Unassembled WGS sequence"/>
</dbReference>
<reference evidence="1 2" key="1">
    <citation type="submission" date="2018-06" db="EMBL/GenBank/DDBJ databases">
        <authorList>
            <consortium name="Pathogen Informatics"/>
            <person name="Doyle S."/>
        </authorList>
    </citation>
    <scope>NUCLEOTIDE SEQUENCE [LARGE SCALE GENOMIC DNA]</scope>
    <source>
        <strain evidence="1 2">NCTC10283</strain>
    </source>
</reference>
<dbReference type="AlphaFoldDB" id="A0A376BLW1"/>
<dbReference type="STRING" id="1120980.GCA_000745955_01354"/>
<organism evidence="1 2">
    <name type="scientific">Alysiella crassa</name>
    <dbReference type="NCBI Taxonomy" id="153491"/>
    <lineage>
        <taxon>Bacteria</taxon>
        <taxon>Pseudomonadati</taxon>
        <taxon>Pseudomonadota</taxon>
        <taxon>Betaproteobacteria</taxon>
        <taxon>Neisseriales</taxon>
        <taxon>Neisseriaceae</taxon>
        <taxon>Alysiella</taxon>
    </lineage>
</organism>
<dbReference type="EMBL" id="UFSO01000002">
    <property type="protein sequence ID" value="SSY70671.1"/>
    <property type="molecule type" value="Genomic_DNA"/>
</dbReference>
<proteinExistence type="predicted"/>
<accession>A0A376BLW1</accession>
<evidence type="ECO:0000313" key="1">
    <source>
        <dbReference type="EMBL" id="SSY70671.1"/>
    </source>
</evidence>
<keyword evidence="2" id="KW-1185">Reference proteome</keyword>
<name>A0A376BLW1_9NEIS</name>